<organism evidence="2">
    <name type="scientific">Sipha flava</name>
    <name type="common">yellow sugarcane aphid</name>
    <dbReference type="NCBI Taxonomy" id="143950"/>
    <lineage>
        <taxon>Eukaryota</taxon>
        <taxon>Metazoa</taxon>
        <taxon>Ecdysozoa</taxon>
        <taxon>Arthropoda</taxon>
        <taxon>Hexapoda</taxon>
        <taxon>Insecta</taxon>
        <taxon>Pterygota</taxon>
        <taxon>Neoptera</taxon>
        <taxon>Paraneoptera</taxon>
        <taxon>Hemiptera</taxon>
        <taxon>Sternorrhyncha</taxon>
        <taxon>Aphidomorpha</taxon>
        <taxon>Aphidoidea</taxon>
        <taxon>Aphididae</taxon>
        <taxon>Sipha</taxon>
    </lineage>
</organism>
<reference evidence="2" key="1">
    <citation type="submission" date="2018-04" db="EMBL/GenBank/DDBJ databases">
        <title>Transcriptome assembly of Sipha flava.</title>
        <authorList>
            <person name="Scully E.D."/>
            <person name="Geib S.M."/>
            <person name="Palmer N.A."/>
            <person name="Koch K."/>
            <person name="Bradshaw J."/>
            <person name="Heng-Moss T."/>
            <person name="Sarath G."/>
        </authorList>
    </citation>
    <scope>NUCLEOTIDE SEQUENCE</scope>
</reference>
<evidence type="ECO:0008006" key="3">
    <source>
        <dbReference type="Google" id="ProtNLM"/>
    </source>
</evidence>
<feature type="transmembrane region" description="Helical" evidence="1">
    <location>
        <begin position="137"/>
        <end position="155"/>
    </location>
</feature>
<keyword evidence="1" id="KW-0812">Transmembrane</keyword>
<dbReference type="AlphaFoldDB" id="A0A2S2Q203"/>
<dbReference type="OrthoDB" id="122438at2759"/>
<dbReference type="EMBL" id="GGMS01001989">
    <property type="protein sequence ID" value="MBY71192.1"/>
    <property type="molecule type" value="Transcribed_RNA"/>
</dbReference>
<evidence type="ECO:0000256" key="1">
    <source>
        <dbReference type="SAM" id="Phobius"/>
    </source>
</evidence>
<keyword evidence="1" id="KW-0472">Membrane</keyword>
<evidence type="ECO:0000313" key="2">
    <source>
        <dbReference type="EMBL" id="MBY71192.1"/>
    </source>
</evidence>
<accession>A0A2S2Q203</accession>
<gene>
    <name evidence="2" type="ORF">g.68747</name>
</gene>
<keyword evidence="1" id="KW-1133">Transmembrane helix</keyword>
<dbReference type="PANTHER" id="PTHR47272">
    <property type="entry name" value="DDE_TNP_1_7 DOMAIN-CONTAINING PROTEIN"/>
    <property type="match status" value="1"/>
</dbReference>
<sequence>MEWTIRQQHWKVQNRFHSLKWYMCLFYHLIDMTEVNSWCFYKRFQENKNEVNGIIELAEWRKRLTHSLIKSGQVRHSRRGKPSMSVETKIGSTQSQSFSPTKSVKTDKTDHWPTFIKKERYEMPQYKGFTYVKCTKYYSIHLSFNIIIVLGTIMYNKILK</sequence>
<protein>
    <recommendedName>
        <fullName evidence="3">PiggyBac transposable element-derived protein domain-containing protein</fullName>
    </recommendedName>
</protein>
<proteinExistence type="predicted"/>
<name>A0A2S2Q203_9HEMI</name>